<accession>A0A024GN84</accession>
<sequence length="180" mass="20371">MRYVLRIANLNGDISTQAIDYDESELDFCSEVHALEHLVDRYQHELCNTNPRRKRSDVDDPIEMDDILYENQILNLTNWLDQRIATGVPHYTSKTGECCSFGEAGFMVNAGNTSFIMTPLRGTSTCKRTYKVSLTLLYFFVIIAKGVRTTLLDDGCGSVKEFTPGKTRDRGTEQISNLRG</sequence>
<organism evidence="1 2">
    <name type="scientific">Albugo candida</name>
    <dbReference type="NCBI Taxonomy" id="65357"/>
    <lineage>
        <taxon>Eukaryota</taxon>
        <taxon>Sar</taxon>
        <taxon>Stramenopiles</taxon>
        <taxon>Oomycota</taxon>
        <taxon>Peronosporomycetes</taxon>
        <taxon>Albuginales</taxon>
        <taxon>Albuginaceae</taxon>
        <taxon>Albugo</taxon>
    </lineage>
</organism>
<evidence type="ECO:0000313" key="1">
    <source>
        <dbReference type="EMBL" id="CCI48194.1"/>
    </source>
</evidence>
<proteinExistence type="predicted"/>
<gene>
    <name evidence="1" type="ORF">BN9_092560</name>
</gene>
<dbReference type="EMBL" id="CAIX01000208">
    <property type="protein sequence ID" value="CCI48194.1"/>
    <property type="molecule type" value="Genomic_DNA"/>
</dbReference>
<dbReference type="InParanoid" id="A0A024GN84"/>
<name>A0A024GN84_9STRA</name>
<protein>
    <submittedName>
        <fullName evidence="1">Uncharacterized protein</fullName>
    </submittedName>
</protein>
<dbReference type="Proteomes" id="UP000053237">
    <property type="component" value="Unassembled WGS sequence"/>
</dbReference>
<evidence type="ECO:0000313" key="2">
    <source>
        <dbReference type="Proteomes" id="UP000053237"/>
    </source>
</evidence>
<comment type="caution">
    <text evidence="1">The sequence shown here is derived from an EMBL/GenBank/DDBJ whole genome shotgun (WGS) entry which is preliminary data.</text>
</comment>
<keyword evidence="2" id="KW-1185">Reference proteome</keyword>
<dbReference type="AlphaFoldDB" id="A0A024GN84"/>
<reference evidence="1 2" key="1">
    <citation type="submission" date="2012-05" db="EMBL/GenBank/DDBJ databases">
        <title>Recombination and specialization in a pathogen metapopulation.</title>
        <authorList>
            <person name="Gardiner A."/>
            <person name="Kemen E."/>
            <person name="Schultz-Larsen T."/>
            <person name="MacLean D."/>
            <person name="Van Oosterhout C."/>
            <person name="Jones J.D.G."/>
        </authorList>
    </citation>
    <scope>NUCLEOTIDE SEQUENCE [LARGE SCALE GENOMIC DNA]</scope>
    <source>
        <strain evidence="1 2">Ac Nc2</strain>
    </source>
</reference>